<sequence length="486" mass="55301">MKVSALFLILNIQLGHISAAHPNQLLLSAQTNHDQKGYECGSIFFTDLEVNEALSLALDSMEKGFKYPERYQGKLYSELNFKEYFLWPIRKGSRTSPQTKDPRTNFRVVLTRDSREAVDVIALTTTNDYTKCIRRHSSLEGQSHSEPEIPDGYICGHRFFADETIRQSLALALNRDKHKTEFPSPYVGLIYPKDSGYMMWPIMRGKMLYKSGTVYGPYFLILDKGSEIVDVVVRGFSNNFLRCIRSRKPSKAPESDPHSNSPSKSGFLCGKTFFDDKVLKDATDIAKRKVGNGIRGQYPKEYSEHPYNEKCFIWPILKDGRLYSNGKKGPYRFILTPDYKAMSVTILLGDKLEACERITIKAKKTHDISGYLCYKRRFSHQQLVEAAERACGEINSGTRHFYPASYKGPRFNSDGPYFTYPVDQYFVSTQRNVSPDRVVINANCEVVGALTTVKTAYTRFQKRLVKCHRLENGPLPTGFFGANAVT</sequence>
<dbReference type="SMR" id="A0A2S4PNY0"/>
<keyword evidence="5" id="KW-1185">Reference proteome</keyword>
<evidence type="ECO:0000256" key="2">
    <source>
        <dbReference type="ARBA" id="ARBA00022801"/>
    </source>
</evidence>
<proteinExistence type="predicted"/>
<dbReference type="InterPro" id="IPR016191">
    <property type="entry name" value="Ribonuclease/ribotoxin"/>
</dbReference>
<dbReference type="Pfam" id="PF00545">
    <property type="entry name" value="Ribonuclease"/>
    <property type="match status" value="1"/>
</dbReference>
<dbReference type="InterPro" id="IPR000026">
    <property type="entry name" value="N1-like"/>
</dbReference>
<feature type="signal peptide" evidence="3">
    <location>
        <begin position="1"/>
        <end position="19"/>
    </location>
</feature>
<gene>
    <name evidence="4" type="ORF">EPUL_003166</name>
</gene>
<keyword evidence="3" id="KW-0732">Signal</keyword>
<feature type="chain" id="PRO_5015727885" evidence="3">
    <location>
        <begin position="20"/>
        <end position="486"/>
    </location>
</feature>
<dbReference type="AlphaFoldDB" id="A0A2S4PNY0"/>
<protein>
    <submittedName>
        <fullName evidence="4">Uncharacterized protein</fullName>
    </submittedName>
</protein>
<keyword evidence="1" id="KW-0540">Nuclease</keyword>
<organism evidence="4 5">
    <name type="scientific">Erysiphe pulchra</name>
    <dbReference type="NCBI Taxonomy" id="225359"/>
    <lineage>
        <taxon>Eukaryota</taxon>
        <taxon>Fungi</taxon>
        <taxon>Dikarya</taxon>
        <taxon>Ascomycota</taxon>
        <taxon>Pezizomycotina</taxon>
        <taxon>Leotiomycetes</taxon>
        <taxon>Erysiphales</taxon>
        <taxon>Erysiphaceae</taxon>
        <taxon>Erysiphe</taxon>
    </lineage>
</organism>
<accession>A0A2S4PNY0</accession>
<dbReference type="Proteomes" id="UP000237438">
    <property type="component" value="Unassembled WGS sequence"/>
</dbReference>
<evidence type="ECO:0000256" key="3">
    <source>
        <dbReference type="SAM" id="SignalP"/>
    </source>
</evidence>
<comment type="caution">
    <text evidence="4">The sequence shown here is derived from an EMBL/GenBank/DDBJ whole genome shotgun (WGS) entry which is preliminary data.</text>
</comment>
<name>A0A2S4PNY0_9PEZI</name>
<dbReference type="EMBL" id="PEDP01001388">
    <property type="protein sequence ID" value="POS83737.1"/>
    <property type="molecule type" value="Genomic_DNA"/>
</dbReference>
<dbReference type="GO" id="GO:0004521">
    <property type="term" value="F:RNA endonuclease activity"/>
    <property type="evidence" value="ECO:0007669"/>
    <property type="project" value="InterPro"/>
</dbReference>
<keyword evidence="2" id="KW-0378">Hydrolase</keyword>
<dbReference type="GO" id="GO:0003723">
    <property type="term" value="F:RNA binding"/>
    <property type="evidence" value="ECO:0007669"/>
    <property type="project" value="InterPro"/>
</dbReference>
<evidence type="ECO:0000256" key="1">
    <source>
        <dbReference type="ARBA" id="ARBA00022722"/>
    </source>
</evidence>
<dbReference type="SUPFAM" id="SSF53933">
    <property type="entry name" value="Microbial ribonucleases"/>
    <property type="match status" value="2"/>
</dbReference>
<evidence type="ECO:0000313" key="4">
    <source>
        <dbReference type="EMBL" id="POS83737.1"/>
    </source>
</evidence>
<dbReference type="Gene3D" id="3.10.450.30">
    <property type="entry name" value="Microbial ribonucleases"/>
    <property type="match status" value="4"/>
</dbReference>
<dbReference type="GO" id="GO:0016787">
    <property type="term" value="F:hydrolase activity"/>
    <property type="evidence" value="ECO:0007669"/>
    <property type="project" value="UniProtKB-KW"/>
</dbReference>
<reference evidence="4 5" key="1">
    <citation type="submission" date="2017-10" db="EMBL/GenBank/DDBJ databases">
        <title>Development of genomic resources for the powdery mildew, Erysiphe pulchra.</title>
        <authorList>
            <person name="Wadl P.A."/>
            <person name="Mack B.M."/>
            <person name="Moore G."/>
            <person name="Beltz S.B."/>
        </authorList>
    </citation>
    <scope>NUCLEOTIDE SEQUENCE [LARGE SCALE GENOMIC DNA]</scope>
    <source>
        <strain evidence="4">Cflorida</strain>
    </source>
</reference>
<evidence type="ECO:0000313" key="5">
    <source>
        <dbReference type="Proteomes" id="UP000237438"/>
    </source>
</evidence>
<feature type="non-terminal residue" evidence="4">
    <location>
        <position position="486"/>
    </location>
</feature>
<dbReference type="OrthoDB" id="5425539at2759"/>